<dbReference type="Proteomes" id="UP001446871">
    <property type="component" value="Unassembled WGS sequence"/>
</dbReference>
<sequence>MSQPFPWHLLVPFSGWYSLLTLRPEAHAALFIPTTALNRIAVAWLLLAPVAAILLSHYYSPDAAFYFNTVSSIFGIYYKTRIAPKQNMERTKRQERTALELCGQGHYNRVVEMIGLMPVMLADREEALLHMRKARRAYVGMLEEMNRAFLETRLQSG</sequence>
<protein>
    <submittedName>
        <fullName evidence="2">Uncharacterized protein</fullName>
    </submittedName>
</protein>
<reference evidence="2 3" key="1">
    <citation type="submission" date="2023-01" db="EMBL/GenBank/DDBJ databases">
        <title>Analysis of 21 Apiospora genomes using comparative genomics revels a genus with tremendous synthesis potential of carbohydrate active enzymes and secondary metabolites.</title>
        <authorList>
            <person name="Sorensen T."/>
        </authorList>
    </citation>
    <scope>NUCLEOTIDE SEQUENCE [LARGE SCALE GENOMIC DNA]</scope>
    <source>
        <strain evidence="2 3">CBS 83171</strain>
    </source>
</reference>
<organism evidence="2 3">
    <name type="scientific">Apiospora saccharicola</name>
    <dbReference type="NCBI Taxonomy" id="335842"/>
    <lineage>
        <taxon>Eukaryota</taxon>
        <taxon>Fungi</taxon>
        <taxon>Dikarya</taxon>
        <taxon>Ascomycota</taxon>
        <taxon>Pezizomycotina</taxon>
        <taxon>Sordariomycetes</taxon>
        <taxon>Xylariomycetidae</taxon>
        <taxon>Amphisphaeriales</taxon>
        <taxon>Apiosporaceae</taxon>
        <taxon>Apiospora</taxon>
    </lineage>
</organism>
<name>A0ABR1WGQ6_9PEZI</name>
<evidence type="ECO:0000256" key="1">
    <source>
        <dbReference type="SAM" id="Phobius"/>
    </source>
</evidence>
<dbReference type="EMBL" id="JAQQWM010000001">
    <property type="protein sequence ID" value="KAK8081273.1"/>
    <property type="molecule type" value="Genomic_DNA"/>
</dbReference>
<gene>
    <name evidence="2" type="ORF">PG996_000054</name>
</gene>
<keyword evidence="1" id="KW-0472">Membrane</keyword>
<accession>A0ABR1WGQ6</accession>
<comment type="caution">
    <text evidence="2">The sequence shown here is derived from an EMBL/GenBank/DDBJ whole genome shotgun (WGS) entry which is preliminary data.</text>
</comment>
<keyword evidence="1" id="KW-0812">Transmembrane</keyword>
<evidence type="ECO:0000313" key="2">
    <source>
        <dbReference type="EMBL" id="KAK8081273.1"/>
    </source>
</evidence>
<feature type="transmembrane region" description="Helical" evidence="1">
    <location>
        <begin position="36"/>
        <end position="57"/>
    </location>
</feature>
<proteinExistence type="predicted"/>
<keyword evidence="1" id="KW-1133">Transmembrane helix</keyword>
<evidence type="ECO:0000313" key="3">
    <source>
        <dbReference type="Proteomes" id="UP001446871"/>
    </source>
</evidence>
<keyword evidence="3" id="KW-1185">Reference proteome</keyword>